<proteinExistence type="predicted"/>
<dbReference type="EMBL" id="FOUB01000024">
    <property type="protein sequence ID" value="SFM34315.1"/>
    <property type="molecule type" value="Genomic_DNA"/>
</dbReference>
<dbReference type="InterPro" id="IPR011335">
    <property type="entry name" value="Restrct_endonuc-II-like"/>
</dbReference>
<reference evidence="3" key="1">
    <citation type="submission" date="2016-10" db="EMBL/GenBank/DDBJ databases">
        <authorList>
            <person name="Varghese N."/>
            <person name="Submissions S."/>
        </authorList>
    </citation>
    <scope>NUCLEOTIDE SEQUENCE [LARGE SCALE GENOMIC DNA]</scope>
    <source>
        <strain evidence="3">Nm44</strain>
    </source>
</reference>
<dbReference type="GO" id="GO:0009307">
    <property type="term" value="P:DNA restriction-modification system"/>
    <property type="evidence" value="ECO:0007669"/>
    <property type="project" value="InterPro"/>
</dbReference>
<evidence type="ECO:0000313" key="3">
    <source>
        <dbReference type="Proteomes" id="UP000183287"/>
    </source>
</evidence>
<dbReference type="InterPro" id="IPR011856">
    <property type="entry name" value="tRNA_endonuc-like_dom_sf"/>
</dbReference>
<dbReference type="GO" id="GO:0004519">
    <property type="term" value="F:endonuclease activity"/>
    <property type="evidence" value="ECO:0007669"/>
    <property type="project" value="UniProtKB-KW"/>
</dbReference>
<evidence type="ECO:0000259" key="1">
    <source>
        <dbReference type="Pfam" id="PF04471"/>
    </source>
</evidence>
<dbReference type="Gene3D" id="3.40.1350.10">
    <property type="match status" value="1"/>
</dbReference>
<dbReference type="SUPFAM" id="SSF52980">
    <property type="entry name" value="Restriction endonuclease-like"/>
    <property type="match status" value="1"/>
</dbReference>
<feature type="domain" description="Restriction endonuclease type IV Mrr" evidence="1">
    <location>
        <begin position="4"/>
        <end position="106"/>
    </location>
</feature>
<dbReference type="GO" id="GO:0003677">
    <property type="term" value="F:DNA binding"/>
    <property type="evidence" value="ECO:0007669"/>
    <property type="project" value="InterPro"/>
</dbReference>
<keyword evidence="2" id="KW-0378">Hydrolase</keyword>
<gene>
    <name evidence="2" type="ORF">SAMN05421863_102445</name>
</gene>
<dbReference type="Proteomes" id="UP000183287">
    <property type="component" value="Unassembled WGS sequence"/>
</dbReference>
<dbReference type="InterPro" id="IPR007560">
    <property type="entry name" value="Restrct_endonuc_IV_Mrr"/>
</dbReference>
<dbReference type="AlphaFoldDB" id="A0A1I4Q3T8"/>
<name>A0A1I4Q3T8_9PROT</name>
<accession>A0A1I4Q3T8</accession>
<keyword evidence="2" id="KW-0540">Nuclease</keyword>
<organism evidence="2 3">
    <name type="scientific">Nitrosomonas communis</name>
    <dbReference type="NCBI Taxonomy" id="44574"/>
    <lineage>
        <taxon>Bacteria</taxon>
        <taxon>Pseudomonadati</taxon>
        <taxon>Pseudomonadota</taxon>
        <taxon>Betaproteobacteria</taxon>
        <taxon>Nitrosomonadales</taxon>
        <taxon>Nitrosomonadaceae</taxon>
        <taxon>Nitrosomonas</taxon>
    </lineage>
</organism>
<protein>
    <submittedName>
        <fullName evidence="2">Restriction endonuclease</fullName>
    </submittedName>
</protein>
<sequence>MKAWKKYQEDTAEYFRSIGLNASTDVTIKGVRTSHDVDVLVTSYYVGFEITWVVECKQWKNPVNKLHVLGLREIVSDVGADRGILLSESGFQSGAIEAANLTNIQVTSLANMRDSTGSSIYAMRLRDLYDRVGICKDRYRDIPKKERIDYGLRPEVGADGYSGARVIDMCVDLLTRAFRGIYPFQSEDIHALIMFGKDKTFESPQEVVGLIEHLVSELEDKLDHYESEAKKA</sequence>
<dbReference type="Pfam" id="PF04471">
    <property type="entry name" value="Mrr_cat"/>
    <property type="match status" value="1"/>
</dbReference>
<keyword evidence="3" id="KW-1185">Reference proteome</keyword>
<dbReference type="RefSeq" id="WP_074905493.1">
    <property type="nucleotide sequence ID" value="NZ_FOUB01000024.1"/>
</dbReference>
<keyword evidence="2" id="KW-0255">Endonuclease</keyword>
<evidence type="ECO:0000313" key="2">
    <source>
        <dbReference type="EMBL" id="SFM34315.1"/>
    </source>
</evidence>